<comment type="caution">
    <text evidence="5">The sequence shown here is derived from an EMBL/GenBank/DDBJ whole genome shotgun (WGS) entry which is preliminary data.</text>
</comment>
<dbReference type="Gene3D" id="1.20.1270.10">
    <property type="match status" value="1"/>
</dbReference>
<dbReference type="Proteomes" id="UP000440578">
    <property type="component" value="Unassembled WGS sequence"/>
</dbReference>
<dbReference type="OrthoDB" id="10262720at2759"/>
<evidence type="ECO:0000256" key="4">
    <source>
        <dbReference type="SAM" id="MobiDB-lite"/>
    </source>
</evidence>
<dbReference type="Gene3D" id="2.60.34.10">
    <property type="entry name" value="Substrate Binding Domain Of DNAk, Chain A, domain 1"/>
    <property type="match status" value="1"/>
</dbReference>
<feature type="compositionally biased region" description="Polar residues" evidence="4">
    <location>
        <begin position="160"/>
        <end position="178"/>
    </location>
</feature>
<evidence type="ECO:0000256" key="3">
    <source>
        <dbReference type="ARBA" id="ARBA00022840"/>
    </source>
</evidence>
<dbReference type="AlphaFoldDB" id="A0A6A4V5B5"/>
<dbReference type="InterPro" id="IPR013126">
    <property type="entry name" value="Hsp_70_fam"/>
</dbReference>
<dbReference type="Pfam" id="PF00012">
    <property type="entry name" value="HSP70"/>
    <property type="match status" value="1"/>
</dbReference>
<dbReference type="InterPro" id="IPR029047">
    <property type="entry name" value="HSP70_peptide-bd_sf"/>
</dbReference>
<dbReference type="SUPFAM" id="SSF100920">
    <property type="entry name" value="Heat shock protein 70kD (HSP70), peptide-binding domain"/>
    <property type="match status" value="1"/>
</dbReference>
<keyword evidence="6" id="KW-1185">Reference proteome</keyword>
<feature type="region of interest" description="Disordered" evidence="4">
    <location>
        <begin position="158"/>
        <end position="178"/>
    </location>
</feature>
<dbReference type="GO" id="GO:0005524">
    <property type="term" value="F:ATP binding"/>
    <property type="evidence" value="ECO:0007669"/>
    <property type="project" value="UniProtKB-KW"/>
</dbReference>
<keyword evidence="2" id="KW-0547">Nucleotide-binding</keyword>
<accession>A0A6A4V5B5</accession>
<dbReference type="EMBL" id="VIIS01002073">
    <property type="protein sequence ID" value="KAF0288933.1"/>
    <property type="molecule type" value="Genomic_DNA"/>
</dbReference>
<evidence type="ECO:0000313" key="5">
    <source>
        <dbReference type="EMBL" id="KAF0288933.1"/>
    </source>
</evidence>
<dbReference type="SUPFAM" id="SSF100934">
    <property type="entry name" value="Heat shock protein 70kD (HSP70), C-terminal subdomain"/>
    <property type="match status" value="1"/>
</dbReference>
<comment type="similarity">
    <text evidence="1">Belongs to the heat shock protein 70 family.</text>
</comment>
<dbReference type="InterPro" id="IPR029048">
    <property type="entry name" value="HSP70_C_sf"/>
</dbReference>
<dbReference type="PANTHER" id="PTHR19375">
    <property type="entry name" value="HEAT SHOCK PROTEIN 70KDA"/>
    <property type="match status" value="1"/>
</dbReference>
<evidence type="ECO:0000256" key="1">
    <source>
        <dbReference type="ARBA" id="ARBA00007381"/>
    </source>
</evidence>
<proteinExistence type="inferred from homology"/>
<gene>
    <name evidence="5" type="primary">Hsp68</name>
    <name evidence="5" type="ORF">FJT64_012742</name>
</gene>
<keyword evidence="3" id="KW-0067">ATP-binding</keyword>
<evidence type="ECO:0000256" key="2">
    <source>
        <dbReference type="ARBA" id="ARBA00022741"/>
    </source>
</evidence>
<protein>
    <submittedName>
        <fullName evidence="5">Heat shock protein 68</fullName>
    </submittedName>
</protein>
<dbReference type="GO" id="GO:0140662">
    <property type="term" value="F:ATP-dependent protein folding chaperone"/>
    <property type="evidence" value="ECO:0007669"/>
    <property type="project" value="InterPro"/>
</dbReference>
<name>A0A6A4V5B5_AMPAM</name>
<reference evidence="5 6" key="1">
    <citation type="submission" date="2019-07" db="EMBL/GenBank/DDBJ databases">
        <title>Draft genome assembly of a fouling barnacle, Amphibalanus amphitrite (Darwin, 1854): The first reference genome for Thecostraca.</title>
        <authorList>
            <person name="Kim W."/>
        </authorList>
    </citation>
    <scope>NUCLEOTIDE SEQUENCE [LARGE SCALE GENOMIC DNA]</scope>
    <source>
        <strain evidence="5">SNU_AA5</strain>
        <tissue evidence="5">Soma without cirri and trophi</tissue>
    </source>
</reference>
<keyword evidence="5" id="KW-0346">Stress response</keyword>
<sequence>MTSDNNVIGEFLISGLVERPRGEPGIKVTFDVNADGILRVSAVDTKKSDNVMHITIAESNGRLSAAEVDRMMREAEQFREEDDALRKRVNVRNELEGYVIMGLRTVDQAGDDASEEDKKTARSTCNEVLEWLEKNRLAELDELTYWLQSTKEKLSPLLQKLNSGDGSRQYTPSAGSMH</sequence>
<evidence type="ECO:0000313" key="6">
    <source>
        <dbReference type="Proteomes" id="UP000440578"/>
    </source>
</evidence>
<organism evidence="5 6">
    <name type="scientific">Amphibalanus amphitrite</name>
    <name type="common">Striped barnacle</name>
    <name type="synonym">Balanus amphitrite</name>
    <dbReference type="NCBI Taxonomy" id="1232801"/>
    <lineage>
        <taxon>Eukaryota</taxon>
        <taxon>Metazoa</taxon>
        <taxon>Ecdysozoa</taxon>
        <taxon>Arthropoda</taxon>
        <taxon>Crustacea</taxon>
        <taxon>Multicrustacea</taxon>
        <taxon>Cirripedia</taxon>
        <taxon>Thoracica</taxon>
        <taxon>Thoracicalcarea</taxon>
        <taxon>Balanomorpha</taxon>
        <taxon>Balanoidea</taxon>
        <taxon>Balanidae</taxon>
        <taxon>Amphibalaninae</taxon>
        <taxon>Amphibalanus</taxon>
    </lineage>
</organism>